<dbReference type="InterPro" id="IPR051906">
    <property type="entry name" value="TolC-like"/>
</dbReference>
<keyword evidence="3" id="KW-0813">Transport</keyword>
<evidence type="ECO:0000256" key="1">
    <source>
        <dbReference type="ARBA" id="ARBA00004442"/>
    </source>
</evidence>
<protein>
    <recommendedName>
        <fullName evidence="11">TolC family type I secretion outer membrane protein</fullName>
    </recommendedName>
</protein>
<dbReference type="STRING" id="1203610.HMPREF1536_01776"/>
<name>A0A0F5JKJ2_9BACT</name>
<dbReference type="GO" id="GO:1990281">
    <property type="term" value="C:efflux pump complex"/>
    <property type="evidence" value="ECO:0007669"/>
    <property type="project" value="TreeGrafter"/>
</dbReference>
<keyword evidence="7" id="KW-0998">Cell outer membrane</keyword>
<dbReference type="AlphaFoldDB" id="A0A0F5JKJ2"/>
<dbReference type="EMBL" id="AQHW01000011">
    <property type="protein sequence ID" value="KKB57967.1"/>
    <property type="molecule type" value="Genomic_DNA"/>
</dbReference>
<comment type="subcellular location">
    <subcellularLocation>
        <location evidence="1">Cell outer membrane</location>
    </subcellularLocation>
</comment>
<dbReference type="PANTHER" id="PTHR30026">
    <property type="entry name" value="OUTER MEMBRANE PROTEIN TOLC"/>
    <property type="match status" value="1"/>
</dbReference>
<evidence type="ECO:0000313" key="10">
    <source>
        <dbReference type="Proteomes" id="UP000033035"/>
    </source>
</evidence>
<comment type="similarity">
    <text evidence="2">Belongs to the outer membrane factor (OMF) (TC 1.B.17) family.</text>
</comment>
<keyword evidence="10" id="KW-1185">Reference proteome</keyword>
<dbReference type="Gene3D" id="1.20.1600.10">
    <property type="entry name" value="Outer membrane efflux proteins (OEP)"/>
    <property type="match status" value="1"/>
</dbReference>
<dbReference type="PANTHER" id="PTHR30026:SF20">
    <property type="entry name" value="OUTER MEMBRANE PROTEIN TOLC"/>
    <property type="match status" value="1"/>
</dbReference>
<keyword evidence="6" id="KW-0472">Membrane</keyword>
<dbReference type="Proteomes" id="UP000033035">
    <property type="component" value="Unassembled WGS sequence"/>
</dbReference>
<dbReference type="Pfam" id="PF02321">
    <property type="entry name" value="OEP"/>
    <property type="match status" value="2"/>
</dbReference>
<gene>
    <name evidence="9" type="ORF">HMPREF1536_01776</name>
</gene>
<proteinExistence type="inferred from homology"/>
<keyword evidence="4" id="KW-1134">Transmembrane beta strand</keyword>
<comment type="caution">
    <text evidence="9">The sequence shown here is derived from an EMBL/GenBank/DDBJ whole genome shotgun (WGS) entry which is preliminary data.</text>
</comment>
<dbReference type="PATRIC" id="fig|1203610.3.peg.1823"/>
<evidence type="ECO:0000256" key="3">
    <source>
        <dbReference type="ARBA" id="ARBA00022448"/>
    </source>
</evidence>
<evidence type="ECO:0000256" key="7">
    <source>
        <dbReference type="ARBA" id="ARBA00023237"/>
    </source>
</evidence>
<evidence type="ECO:0000256" key="5">
    <source>
        <dbReference type="ARBA" id="ARBA00022692"/>
    </source>
</evidence>
<dbReference type="InterPro" id="IPR003423">
    <property type="entry name" value="OMP_efflux"/>
</dbReference>
<evidence type="ECO:0008006" key="11">
    <source>
        <dbReference type="Google" id="ProtNLM"/>
    </source>
</evidence>
<dbReference type="GO" id="GO:0015562">
    <property type="term" value="F:efflux transmembrane transporter activity"/>
    <property type="evidence" value="ECO:0007669"/>
    <property type="project" value="InterPro"/>
</dbReference>
<evidence type="ECO:0000256" key="8">
    <source>
        <dbReference type="SAM" id="Coils"/>
    </source>
</evidence>
<evidence type="ECO:0000256" key="2">
    <source>
        <dbReference type="ARBA" id="ARBA00007613"/>
    </source>
</evidence>
<evidence type="ECO:0000256" key="4">
    <source>
        <dbReference type="ARBA" id="ARBA00022452"/>
    </source>
</evidence>
<dbReference type="GO" id="GO:0009279">
    <property type="term" value="C:cell outer membrane"/>
    <property type="evidence" value="ECO:0007669"/>
    <property type="project" value="UniProtKB-SubCell"/>
</dbReference>
<dbReference type="RefSeq" id="WP_028730079.1">
    <property type="nucleotide sequence ID" value="NZ_KE386765.1"/>
</dbReference>
<reference evidence="9 10" key="1">
    <citation type="submission" date="2013-04" db="EMBL/GenBank/DDBJ databases">
        <title>The Genome Sequence of Parabacteroides gordonii DSM 23371.</title>
        <authorList>
            <consortium name="The Broad Institute Genomics Platform"/>
            <person name="Earl A."/>
            <person name="Ward D."/>
            <person name="Feldgarden M."/>
            <person name="Gevers D."/>
            <person name="Martens E."/>
            <person name="Sakamoto M."/>
            <person name="Benno Y."/>
            <person name="Suzuki N."/>
            <person name="Matsunaga N."/>
            <person name="Koshihara K."/>
            <person name="Seki M."/>
            <person name="Komiya H."/>
            <person name="Walker B."/>
            <person name="Young S."/>
            <person name="Zeng Q."/>
            <person name="Gargeya S."/>
            <person name="Fitzgerald M."/>
            <person name="Haas B."/>
            <person name="Abouelleil A."/>
            <person name="Allen A.W."/>
            <person name="Alvarado L."/>
            <person name="Arachchi H.M."/>
            <person name="Berlin A.M."/>
            <person name="Chapman S.B."/>
            <person name="Gainer-Dewar J."/>
            <person name="Goldberg J."/>
            <person name="Griggs A."/>
            <person name="Gujja S."/>
            <person name="Hansen M."/>
            <person name="Howarth C."/>
            <person name="Imamovic A."/>
            <person name="Ireland A."/>
            <person name="Larimer J."/>
            <person name="McCowan C."/>
            <person name="Murphy C."/>
            <person name="Pearson M."/>
            <person name="Poon T.W."/>
            <person name="Priest M."/>
            <person name="Roberts A."/>
            <person name="Saif S."/>
            <person name="Shea T."/>
            <person name="Sisk P."/>
            <person name="Sykes S."/>
            <person name="Wortman J."/>
            <person name="Nusbaum C."/>
            <person name="Birren B."/>
        </authorList>
    </citation>
    <scope>NUCLEOTIDE SEQUENCE [LARGE SCALE GENOMIC DNA]</scope>
    <source>
        <strain evidence="9 10">MS-1</strain>
    </source>
</reference>
<keyword evidence="8" id="KW-0175">Coiled coil</keyword>
<dbReference type="SUPFAM" id="SSF56954">
    <property type="entry name" value="Outer membrane efflux proteins (OEP)"/>
    <property type="match status" value="1"/>
</dbReference>
<keyword evidence="5" id="KW-0812">Transmembrane</keyword>
<sequence length="437" mass="50260">MRIILVYITLGLLVSWPCKAQKKYTLQECIEQALRSNTDIKRQRVQVDKQAIETETQRFSRLPNLNADATQKFDFGRSLNRENTFDDSNSQSSSFSLSMELPIFTGFKISNTIAQHKLELKIAGEDLKKIQNDISLQVATAYYQVLLNKEIAAIAQMQIELTREQQDVTRILVSHGKVAESQILDIEAQLANDELSAIKAKNTLRLSMVDLIQLLEIDQPETFDVMQEDSEEILPLLRKPEDIYLISEQIMPQIKSVHLAIKSRQRSVQIAQSDYYPTLSLLGGLNSGYYHFSNTQNLSFNDQLKNNLQKTIYVTLRIPLFNRLSTRNNVRKARKELEDSRLIAENTSKALYKEIQKVWYDALSAQEKYHSTAKAVVANNEALRYAKEKYANGKSTVYEYNEARMKLANSQSEQAQAKYEYLLQRYLLAFYAGEPIR</sequence>
<feature type="coiled-coil region" evidence="8">
    <location>
        <begin position="113"/>
        <end position="167"/>
    </location>
</feature>
<evidence type="ECO:0000256" key="6">
    <source>
        <dbReference type="ARBA" id="ARBA00023136"/>
    </source>
</evidence>
<dbReference type="HOGENOM" id="CLU_012817_11_0_10"/>
<dbReference type="GO" id="GO:0015288">
    <property type="term" value="F:porin activity"/>
    <property type="evidence" value="ECO:0007669"/>
    <property type="project" value="TreeGrafter"/>
</dbReference>
<evidence type="ECO:0000313" key="9">
    <source>
        <dbReference type="EMBL" id="KKB57967.1"/>
    </source>
</evidence>
<organism evidence="9 10">
    <name type="scientific">Parabacteroides gordonii MS-1 = DSM 23371</name>
    <dbReference type="NCBI Taxonomy" id="1203610"/>
    <lineage>
        <taxon>Bacteria</taxon>
        <taxon>Pseudomonadati</taxon>
        <taxon>Bacteroidota</taxon>
        <taxon>Bacteroidia</taxon>
        <taxon>Bacteroidales</taxon>
        <taxon>Tannerellaceae</taxon>
        <taxon>Parabacteroides</taxon>
    </lineage>
</organism>
<accession>A0A0F5JKJ2</accession>